<keyword evidence="9" id="KW-1185">Reference proteome</keyword>
<sequence>MERKDHMDLFGAVALVVFALHLGFNQVVVKVTAGGFNPVFSAGLRSAGAVVVLLIWMKLRGVSLHVPRRAWFGGILSGLFFAFEFMCLFIALDMSTVSRVSVILYTMPVWLAILAHFLFPGEGLTRFKVLGLIMAVAGVAIALLDRDAAGASWTSDLLALAAALCWAGIVLCVRITPLSEVPPAQQLMFQVAISGPILLLIAPLFGPLIRQIEPVHIAGILFQIIAVASFGFLAWFWLMSIYPASSVASFSFLSPVFSVILGWLLLSEEVTASVWGALALVAAGIYLINRRPRVKRAVPPAV</sequence>
<dbReference type="Proteomes" id="UP001596353">
    <property type="component" value="Unassembled WGS sequence"/>
</dbReference>
<comment type="caution">
    <text evidence="8">The sequence shown here is derived from an EMBL/GenBank/DDBJ whole genome shotgun (WGS) entry which is preliminary data.</text>
</comment>
<feature type="transmembrane region" description="Helical" evidence="6">
    <location>
        <begin position="247"/>
        <end position="266"/>
    </location>
</feature>
<evidence type="ECO:0000256" key="2">
    <source>
        <dbReference type="ARBA" id="ARBA00007362"/>
    </source>
</evidence>
<comment type="similarity">
    <text evidence="2">Belongs to the EamA transporter family.</text>
</comment>
<feature type="domain" description="EamA" evidence="7">
    <location>
        <begin position="155"/>
        <end position="289"/>
    </location>
</feature>
<evidence type="ECO:0000313" key="8">
    <source>
        <dbReference type="EMBL" id="MFC6760003.1"/>
    </source>
</evidence>
<evidence type="ECO:0000313" key="9">
    <source>
        <dbReference type="Proteomes" id="UP001596353"/>
    </source>
</evidence>
<feature type="transmembrane region" description="Helical" evidence="6">
    <location>
        <begin position="215"/>
        <end position="238"/>
    </location>
</feature>
<evidence type="ECO:0000256" key="5">
    <source>
        <dbReference type="ARBA" id="ARBA00023136"/>
    </source>
</evidence>
<keyword evidence="5 6" id="KW-0472">Membrane</keyword>
<keyword evidence="4 6" id="KW-1133">Transmembrane helix</keyword>
<feature type="transmembrane region" description="Helical" evidence="6">
    <location>
        <begin position="69"/>
        <end position="92"/>
    </location>
</feature>
<reference evidence="9" key="1">
    <citation type="journal article" date="2019" name="Int. J. Syst. Evol. Microbiol.">
        <title>The Global Catalogue of Microorganisms (GCM) 10K type strain sequencing project: providing services to taxonomists for standard genome sequencing and annotation.</title>
        <authorList>
            <consortium name="The Broad Institute Genomics Platform"/>
            <consortium name="The Broad Institute Genome Sequencing Center for Infectious Disease"/>
            <person name="Wu L."/>
            <person name="Ma J."/>
        </authorList>
    </citation>
    <scope>NUCLEOTIDE SEQUENCE [LARGE SCALE GENOMIC DNA]</scope>
    <source>
        <strain evidence="9">CCUG 66188</strain>
    </source>
</reference>
<organism evidence="8 9">
    <name type="scientific">Sulfitobacter porphyrae</name>
    <dbReference type="NCBI Taxonomy" id="1246864"/>
    <lineage>
        <taxon>Bacteria</taxon>
        <taxon>Pseudomonadati</taxon>
        <taxon>Pseudomonadota</taxon>
        <taxon>Alphaproteobacteria</taxon>
        <taxon>Rhodobacterales</taxon>
        <taxon>Roseobacteraceae</taxon>
        <taxon>Sulfitobacter</taxon>
    </lineage>
</organism>
<feature type="transmembrane region" description="Helical" evidence="6">
    <location>
        <begin position="35"/>
        <end position="57"/>
    </location>
</feature>
<feature type="domain" description="EamA" evidence="7">
    <location>
        <begin position="10"/>
        <end position="143"/>
    </location>
</feature>
<accession>A0ABW2B3Q5</accession>
<dbReference type="InterPro" id="IPR050638">
    <property type="entry name" value="AA-Vitamin_Transporters"/>
</dbReference>
<feature type="transmembrane region" description="Helical" evidence="6">
    <location>
        <begin position="126"/>
        <end position="145"/>
    </location>
</feature>
<protein>
    <submittedName>
        <fullName evidence="8">DMT family transporter</fullName>
    </submittedName>
</protein>
<evidence type="ECO:0000256" key="3">
    <source>
        <dbReference type="ARBA" id="ARBA00022692"/>
    </source>
</evidence>
<gene>
    <name evidence="8" type="ORF">ACFQFQ_11695</name>
</gene>
<evidence type="ECO:0000259" key="7">
    <source>
        <dbReference type="Pfam" id="PF00892"/>
    </source>
</evidence>
<feature type="transmembrane region" description="Helical" evidence="6">
    <location>
        <begin position="98"/>
        <end position="119"/>
    </location>
</feature>
<dbReference type="InterPro" id="IPR000620">
    <property type="entry name" value="EamA_dom"/>
</dbReference>
<comment type="subcellular location">
    <subcellularLocation>
        <location evidence="1">Membrane</location>
        <topology evidence="1">Multi-pass membrane protein</topology>
    </subcellularLocation>
</comment>
<keyword evidence="3 6" id="KW-0812">Transmembrane</keyword>
<evidence type="ECO:0000256" key="4">
    <source>
        <dbReference type="ARBA" id="ARBA00022989"/>
    </source>
</evidence>
<dbReference type="PANTHER" id="PTHR32322">
    <property type="entry name" value="INNER MEMBRANE TRANSPORTER"/>
    <property type="match status" value="1"/>
</dbReference>
<dbReference type="InterPro" id="IPR037185">
    <property type="entry name" value="EmrE-like"/>
</dbReference>
<proteinExistence type="inferred from homology"/>
<dbReference type="Pfam" id="PF00892">
    <property type="entry name" value="EamA"/>
    <property type="match status" value="2"/>
</dbReference>
<dbReference type="SUPFAM" id="SSF103481">
    <property type="entry name" value="Multidrug resistance efflux transporter EmrE"/>
    <property type="match status" value="2"/>
</dbReference>
<feature type="transmembrane region" description="Helical" evidence="6">
    <location>
        <begin position="157"/>
        <end position="175"/>
    </location>
</feature>
<evidence type="ECO:0000256" key="6">
    <source>
        <dbReference type="SAM" id="Phobius"/>
    </source>
</evidence>
<name>A0ABW2B3Q5_9RHOB</name>
<feature type="transmembrane region" description="Helical" evidence="6">
    <location>
        <begin position="187"/>
        <end position="209"/>
    </location>
</feature>
<dbReference type="EMBL" id="JBHSWG010000001">
    <property type="protein sequence ID" value="MFC6760003.1"/>
    <property type="molecule type" value="Genomic_DNA"/>
</dbReference>
<feature type="transmembrane region" description="Helical" evidence="6">
    <location>
        <begin position="272"/>
        <end position="289"/>
    </location>
</feature>
<evidence type="ECO:0000256" key="1">
    <source>
        <dbReference type="ARBA" id="ARBA00004141"/>
    </source>
</evidence>
<dbReference type="PANTHER" id="PTHR32322:SF2">
    <property type="entry name" value="EAMA DOMAIN-CONTAINING PROTEIN"/>
    <property type="match status" value="1"/>
</dbReference>